<proteinExistence type="predicted"/>
<dbReference type="Proteomes" id="UP000507222">
    <property type="component" value="Unassembled WGS sequence"/>
</dbReference>
<accession>A0A6J5UAP2</accession>
<dbReference type="EMBL" id="CAEKDK010000003">
    <property type="protein sequence ID" value="CAB4273361.1"/>
    <property type="molecule type" value="Genomic_DNA"/>
</dbReference>
<organism evidence="1 2">
    <name type="scientific">Prunus armeniaca</name>
    <name type="common">Apricot</name>
    <name type="synonym">Armeniaca vulgaris</name>
    <dbReference type="NCBI Taxonomy" id="36596"/>
    <lineage>
        <taxon>Eukaryota</taxon>
        <taxon>Viridiplantae</taxon>
        <taxon>Streptophyta</taxon>
        <taxon>Embryophyta</taxon>
        <taxon>Tracheophyta</taxon>
        <taxon>Spermatophyta</taxon>
        <taxon>Magnoliopsida</taxon>
        <taxon>eudicotyledons</taxon>
        <taxon>Gunneridae</taxon>
        <taxon>Pentapetalae</taxon>
        <taxon>rosids</taxon>
        <taxon>fabids</taxon>
        <taxon>Rosales</taxon>
        <taxon>Rosaceae</taxon>
        <taxon>Amygdaloideae</taxon>
        <taxon>Amygdaleae</taxon>
        <taxon>Prunus</taxon>
    </lineage>
</organism>
<name>A0A6J5UAP2_PRUAR</name>
<dbReference type="AlphaFoldDB" id="A0A6J5UAP2"/>
<gene>
    <name evidence="1" type="ORF">CURHAP_LOCUS20859</name>
</gene>
<sequence>MCSMRLTPWSKWKGPKKLRWPKKFQRKGMPNLVLWCPKWRKSCPIRCAMRCPPRKCPPTLSPCMWELNLMEFR</sequence>
<evidence type="ECO:0000313" key="2">
    <source>
        <dbReference type="Proteomes" id="UP000507222"/>
    </source>
</evidence>
<reference evidence="1 2" key="1">
    <citation type="submission" date="2020-05" db="EMBL/GenBank/DDBJ databases">
        <authorList>
            <person name="Campoy J."/>
            <person name="Schneeberger K."/>
            <person name="Spophaly S."/>
        </authorList>
    </citation>
    <scope>NUCLEOTIDE SEQUENCE [LARGE SCALE GENOMIC DNA]</scope>
    <source>
        <strain evidence="1">PruArmRojPasFocal</strain>
    </source>
</reference>
<protein>
    <submittedName>
        <fullName evidence="1">Uncharacterized protein</fullName>
    </submittedName>
</protein>
<evidence type="ECO:0000313" key="1">
    <source>
        <dbReference type="EMBL" id="CAB4273361.1"/>
    </source>
</evidence>